<dbReference type="InterPro" id="IPR001425">
    <property type="entry name" value="Arc/bac/fun_rhodopsins"/>
</dbReference>
<accession>A0A840RRD0</accession>
<keyword evidence="10" id="KW-0675">Receptor</keyword>
<comment type="similarity">
    <text evidence="2">Belongs to the archaeal/bacterial/fungal opsin family.</text>
</comment>
<dbReference type="PANTHER" id="PTHR28286:SF2">
    <property type="entry name" value="BACTERIORHODOPSIN _OPSIN, NOPA (EUROFUNG)"/>
    <property type="match status" value="1"/>
</dbReference>
<keyword evidence="8" id="KW-0157">Chromophore</keyword>
<keyword evidence="7 11" id="KW-1133">Transmembrane helix</keyword>
<evidence type="ECO:0000256" key="8">
    <source>
        <dbReference type="ARBA" id="ARBA00022991"/>
    </source>
</evidence>
<keyword evidence="6" id="KW-0681">Retinal protein</keyword>
<dbReference type="SUPFAM" id="SSF81321">
    <property type="entry name" value="Family A G protein-coupled receptor-like"/>
    <property type="match status" value="1"/>
</dbReference>
<feature type="transmembrane region" description="Helical" evidence="11">
    <location>
        <begin position="187"/>
        <end position="206"/>
    </location>
</feature>
<feature type="transmembrane region" description="Helical" evidence="11">
    <location>
        <begin position="44"/>
        <end position="60"/>
    </location>
</feature>
<evidence type="ECO:0000256" key="9">
    <source>
        <dbReference type="ARBA" id="ARBA00023136"/>
    </source>
</evidence>
<evidence type="ECO:0000313" key="12">
    <source>
        <dbReference type="EMBL" id="MBB5199702.1"/>
    </source>
</evidence>
<dbReference type="CDD" id="cd15242">
    <property type="entry name" value="7tm_Proteorhodopsin"/>
    <property type="match status" value="1"/>
</dbReference>
<feature type="transmembrane region" description="Helical" evidence="11">
    <location>
        <begin position="218"/>
        <end position="239"/>
    </location>
</feature>
<dbReference type="GO" id="GO:0007602">
    <property type="term" value="P:phototransduction"/>
    <property type="evidence" value="ECO:0007669"/>
    <property type="project" value="UniProtKB-KW"/>
</dbReference>
<proteinExistence type="inferred from homology"/>
<dbReference type="SMART" id="SM01021">
    <property type="entry name" value="Bac_rhodopsin"/>
    <property type="match status" value="1"/>
</dbReference>
<evidence type="ECO:0000256" key="2">
    <source>
        <dbReference type="ARBA" id="ARBA00008130"/>
    </source>
</evidence>
<organism evidence="12 13">
    <name type="scientific">Glaciimonas immobilis</name>
    <dbReference type="NCBI Taxonomy" id="728004"/>
    <lineage>
        <taxon>Bacteria</taxon>
        <taxon>Pseudomonadati</taxon>
        <taxon>Pseudomonadota</taxon>
        <taxon>Betaproteobacteria</taxon>
        <taxon>Burkholderiales</taxon>
        <taxon>Oxalobacteraceae</taxon>
        <taxon>Glaciimonas</taxon>
    </lineage>
</organism>
<keyword evidence="4" id="KW-0716">Sensory transduction</keyword>
<dbReference type="GO" id="GO:0009881">
    <property type="term" value="F:photoreceptor activity"/>
    <property type="evidence" value="ECO:0007669"/>
    <property type="project" value="UniProtKB-KW"/>
</dbReference>
<evidence type="ECO:0000256" key="11">
    <source>
        <dbReference type="SAM" id="Phobius"/>
    </source>
</evidence>
<dbReference type="AlphaFoldDB" id="A0A840RRD0"/>
<dbReference type="EMBL" id="JACHHQ010000003">
    <property type="protein sequence ID" value="MBB5199702.1"/>
    <property type="molecule type" value="Genomic_DNA"/>
</dbReference>
<feature type="transmembrane region" description="Helical" evidence="11">
    <location>
        <begin position="122"/>
        <end position="140"/>
    </location>
</feature>
<dbReference type="Gene3D" id="1.20.1070.10">
    <property type="entry name" value="Rhodopsin 7-helix transmembrane proteins"/>
    <property type="match status" value="1"/>
</dbReference>
<keyword evidence="5 11" id="KW-0812">Transmembrane</keyword>
<sequence>MDAITVGQFELVYNAFSFAIAVMGAATIFFFLGRSQVAAPYKTAITVTGLVTLIAAYHYVRIFSSWEASYTVLAGQVTATGVKFNDAYRYVDWLLTVPLLLIELILVMRLPQAETVAKGTKLGLLAVLMVVLGYPGEISGLSGTRWLWWSLAMIPFLLIVFDLFVGLKKSIASQPQSVRGLVSAARWLTVVSWCFYPVVFVFPMIGFTGSAATTAVQIGYTVADIVAKAVFGVLVYMIAVRKSGADVDTAVLAPGRKLAADAHA</sequence>
<dbReference type="PRINTS" id="PR00251">
    <property type="entry name" value="BACTRLOPSIN"/>
</dbReference>
<comment type="caution">
    <text evidence="12">The sequence shown here is derived from an EMBL/GenBank/DDBJ whole genome shotgun (WGS) entry which is preliminary data.</text>
</comment>
<dbReference type="RefSeq" id="WP_168056096.1">
    <property type="nucleotide sequence ID" value="NZ_JAAOZT010000009.1"/>
</dbReference>
<dbReference type="InterPro" id="IPR018229">
    <property type="entry name" value="Rhodopsin_retinal_BS"/>
</dbReference>
<evidence type="ECO:0000313" key="13">
    <source>
        <dbReference type="Proteomes" id="UP000571084"/>
    </source>
</evidence>
<evidence type="ECO:0000256" key="4">
    <source>
        <dbReference type="ARBA" id="ARBA00022606"/>
    </source>
</evidence>
<keyword evidence="13" id="KW-1185">Reference proteome</keyword>
<dbReference type="Pfam" id="PF01036">
    <property type="entry name" value="Bac_rhodopsin"/>
    <property type="match status" value="1"/>
</dbReference>
<evidence type="ECO:0000256" key="3">
    <source>
        <dbReference type="ARBA" id="ARBA00022543"/>
    </source>
</evidence>
<dbReference type="PANTHER" id="PTHR28286">
    <property type="match status" value="1"/>
</dbReference>
<protein>
    <submittedName>
        <fullName evidence="12">Bacteriorhodopsin</fullName>
    </submittedName>
</protein>
<evidence type="ECO:0000256" key="10">
    <source>
        <dbReference type="ARBA" id="ARBA00023170"/>
    </source>
</evidence>
<keyword evidence="3" id="KW-0600">Photoreceptor protein</keyword>
<evidence type="ECO:0000256" key="6">
    <source>
        <dbReference type="ARBA" id="ARBA00022925"/>
    </source>
</evidence>
<keyword evidence="9 11" id="KW-0472">Membrane</keyword>
<comment type="subcellular location">
    <subcellularLocation>
        <location evidence="1">Membrane</location>
        <topology evidence="1">Multi-pass membrane protein</topology>
    </subcellularLocation>
</comment>
<evidence type="ECO:0000256" key="1">
    <source>
        <dbReference type="ARBA" id="ARBA00004141"/>
    </source>
</evidence>
<dbReference type="GO" id="GO:0005216">
    <property type="term" value="F:monoatomic ion channel activity"/>
    <property type="evidence" value="ECO:0007669"/>
    <property type="project" value="InterPro"/>
</dbReference>
<dbReference type="PROSITE" id="PS00950">
    <property type="entry name" value="BACTERIAL_OPSIN_1"/>
    <property type="match status" value="1"/>
</dbReference>
<feature type="transmembrane region" description="Helical" evidence="11">
    <location>
        <begin position="90"/>
        <end position="110"/>
    </location>
</feature>
<evidence type="ECO:0000256" key="7">
    <source>
        <dbReference type="ARBA" id="ARBA00022989"/>
    </source>
</evidence>
<name>A0A840RRD0_9BURK</name>
<gene>
    <name evidence="12" type="ORF">HNR39_001534</name>
</gene>
<dbReference type="Proteomes" id="UP000571084">
    <property type="component" value="Unassembled WGS sequence"/>
</dbReference>
<feature type="transmembrane region" description="Helical" evidence="11">
    <location>
        <begin position="12"/>
        <end position="32"/>
    </location>
</feature>
<evidence type="ECO:0000256" key="5">
    <source>
        <dbReference type="ARBA" id="ARBA00022692"/>
    </source>
</evidence>
<dbReference type="GO" id="GO:0016020">
    <property type="term" value="C:membrane"/>
    <property type="evidence" value="ECO:0007669"/>
    <property type="project" value="UniProtKB-SubCell"/>
</dbReference>
<reference evidence="12 13" key="1">
    <citation type="submission" date="2020-08" db="EMBL/GenBank/DDBJ databases">
        <title>Genomic Encyclopedia of Type Strains, Phase IV (KMG-IV): sequencing the most valuable type-strain genomes for metagenomic binning, comparative biology and taxonomic classification.</title>
        <authorList>
            <person name="Goeker M."/>
        </authorList>
    </citation>
    <scope>NUCLEOTIDE SEQUENCE [LARGE SCALE GENOMIC DNA]</scope>
    <source>
        <strain evidence="12 13">DSM 23240</strain>
    </source>
</reference>
<feature type="transmembrane region" description="Helical" evidence="11">
    <location>
        <begin position="146"/>
        <end position="167"/>
    </location>
</feature>